<keyword evidence="3" id="KW-1185">Reference proteome</keyword>
<gene>
    <name evidence="2" type="ORF">QJS10_CPA05g00518</name>
</gene>
<feature type="compositionally biased region" description="Basic and acidic residues" evidence="1">
    <location>
        <begin position="375"/>
        <end position="399"/>
    </location>
</feature>
<name>A0AAV9EQS7_ACOCL</name>
<organism evidence="2 3">
    <name type="scientific">Acorus calamus</name>
    <name type="common">Sweet flag</name>
    <dbReference type="NCBI Taxonomy" id="4465"/>
    <lineage>
        <taxon>Eukaryota</taxon>
        <taxon>Viridiplantae</taxon>
        <taxon>Streptophyta</taxon>
        <taxon>Embryophyta</taxon>
        <taxon>Tracheophyta</taxon>
        <taxon>Spermatophyta</taxon>
        <taxon>Magnoliopsida</taxon>
        <taxon>Liliopsida</taxon>
        <taxon>Acoraceae</taxon>
        <taxon>Acorus</taxon>
    </lineage>
</organism>
<evidence type="ECO:0000256" key="1">
    <source>
        <dbReference type="SAM" id="MobiDB-lite"/>
    </source>
</evidence>
<dbReference type="EMBL" id="JAUJYO010000005">
    <property type="protein sequence ID" value="KAK1315672.1"/>
    <property type="molecule type" value="Genomic_DNA"/>
</dbReference>
<comment type="caution">
    <text evidence="2">The sequence shown here is derived from an EMBL/GenBank/DDBJ whole genome shotgun (WGS) entry which is preliminary data.</text>
</comment>
<feature type="region of interest" description="Disordered" evidence="1">
    <location>
        <begin position="28"/>
        <end position="208"/>
    </location>
</feature>
<reference evidence="2" key="1">
    <citation type="journal article" date="2023" name="Nat. Commun.">
        <title>Diploid and tetraploid genomes of Acorus and the evolution of monocots.</title>
        <authorList>
            <person name="Ma L."/>
            <person name="Liu K.W."/>
            <person name="Li Z."/>
            <person name="Hsiao Y.Y."/>
            <person name="Qi Y."/>
            <person name="Fu T."/>
            <person name="Tang G.D."/>
            <person name="Zhang D."/>
            <person name="Sun W.H."/>
            <person name="Liu D.K."/>
            <person name="Li Y."/>
            <person name="Chen G.Z."/>
            <person name="Liu X.D."/>
            <person name="Liao X.Y."/>
            <person name="Jiang Y.T."/>
            <person name="Yu X."/>
            <person name="Hao Y."/>
            <person name="Huang J."/>
            <person name="Zhao X.W."/>
            <person name="Ke S."/>
            <person name="Chen Y.Y."/>
            <person name="Wu W.L."/>
            <person name="Hsu J.L."/>
            <person name="Lin Y.F."/>
            <person name="Huang M.D."/>
            <person name="Li C.Y."/>
            <person name="Huang L."/>
            <person name="Wang Z.W."/>
            <person name="Zhao X."/>
            <person name="Zhong W.Y."/>
            <person name="Peng D.H."/>
            <person name="Ahmad S."/>
            <person name="Lan S."/>
            <person name="Zhang J.S."/>
            <person name="Tsai W.C."/>
            <person name="Van de Peer Y."/>
            <person name="Liu Z.J."/>
        </authorList>
    </citation>
    <scope>NUCLEOTIDE SEQUENCE</scope>
    <source>
        <strain evidence="2">CP</strain>
    </source>
</reference>
<dbReference type="PANTHER" id="PTHR12436:SF17">
    <property type="entry name" value="SAC3 FAMILY PROTEIN B"/>
    <property type="match status" value="1"/>
</dbReference>
<proteinExistence type="predicted"/>
<dbReference type="GO" id="GO:0006406">
    <property type="term" value="P:mRNA export from nucleus"/>
    <property type="evidence" value="ECO:0007669"/>
    <property type="project" value="TreeGrafter"/>
</dbReference>
<feature type="compositionally biased region" description="Basic and acidic residues" evidence="1">
    <location>
        <begin position="285"/>
        <end position="294"/>
    </location>
</feature>
<feature type="compositionally biased region" description="Low complexity" evidence="1">
    <location>
        <begin position="56"/>
        <end position="67"/>
    </location>
</feature>
<dbReference type="GO" id="GO:0005737">
    <property type="term" value="C:cytoplasm"/>
    <property type="evidence" value="ECO:0007669"/>
    <property type="project" value="TreeGrafter"/>
</dbReference>
<dbReference type="AlphaFoldDB" id="A0AAV9EQS7"/>
<feature type="compositionally biased region" description="Basic and acidic residues" evidence="1">
    <location>
        <begin position="86"/>
        <end position="103"/>
    </location>
</feature>
<accession>A0AAV9EQS7</accession>
<reference evidence="2" key="2">
    <citation type="submission" date="2023-06" db="EMBL/GenBank/DDBJ databases">
        <authorList>
            <person name="Ma L."/>
            <person name="Liu K.-W."/>
            <person name="Li Z."/>
            <person name="Hsiao Y.-Y."/>
            <person name="Qi Y."/>
            <person name="Fu T."/>
            <person name="Tang G."/>
            <person name="Zhang D."/>
            <person name="Sun W.-H."/>
            <person name="Liu D.-K."/>
            <person name="Li Y."/>
            <person name="Chen G.-Z."/>
            <person name="Liu X.-D."/>
            <person name="Liao X.-Y."/>
            <person name="Jiang Y.-T."/>
            <person name="Yu X."/>
            <person name="Hao Y."/>
            <person name="Huang J."/>
            <person name="Zhao X.-W."/>
            <person name="Ke S."/>
            <person name="Chen Y.-Y."/>
            <person name="Wu W.-L."/>
            <person name="Hsu J.-L."/>
            <person name="Lin Y.-F."/>
            <person name="Huang M.-D."/>
            <person name="Li C.-Y."/>
            <person name="Huang L."/>
            <person name="Wang Z.-W."/>
            <person name="Zhao X."/>
            <person name="Zhong W.-Y."/>
            <person name="Peng D.-H."/>
            <person name="Ahmad S."/>
            <person name="Lan S."/>
            <person name="Zhang J.-S."/>
            <person name="Tsai W.-C."/>
            <person name="Van De Peer Y."/>
            <person name="Liu Z.-J."/>
        </authorList>
    </citation>
    <scope>NUCLEOTIDE SEQUENCE</scope>
    <source>
        <strain evidence="2">CP</strain>
        <tissue evidence="2">Leaves</tissue>
    </source>
</reference>
<evidence type="ECO:0000313" key="3">
    <source>
        <dbReference type="Proteomes" id="UP001180020"/>
    </source>
</evidence>
<dbReference type="PANTHER" id="PTHR12436">
    <property type="entry name" value="80 KDA MCM3-ASSOCIATED PROTEIN"/>
    <property type="match status" value="1"/>
</dbReference>
<dbReference type="GO" id="GO:0070390">
    <property type="term" value="C:transcription export complex 2"/>
    <property type="evidence" value="ECO:0007669"/>
    <property type="project" value="TreeGrafter"/>
</dbReference>
<protein>
    <submittedName>
        <fullName evidence="2">Uncharacterized protein</fullName>
    </submittedName>
</protein>
<feature type="compositionally biased region" description="Polar residues" evidence="1">
    <location>
        <begin position="128"/>
        <end position="144"/>
    </location>
</feature>
<evidence type="ECO:0000313" key="2">
    <source>
        <dbReference type="EMBL" id="KAK1315672.1"/>
    </source>
</evidence>
<feature type="region of interest" description="Disordered" evidence="1">
    <location>
        <begin position="271"/>
        <end position="294"/>
    </location>
</feature>
<dbReference type="InterPro" id="IPR045107">
    <property type="entry name" value="SAC3/GANP/THP3"/>
</dbReference>
<sequence length="414" mass="45060">MVIRPPTDLSAPQWGTQLKTSVNDANIPTQGVSTVAPYTERDALRGLPTRPSNFYPTTSTNSPPLTSVRGPLLGSSNSPQVGSGRLENHNDSLFDEEGTKDSQRIWTPPMAFRGSPYSESQPHPLGETQRSALSPSRLGNQQKTSVHDADIPSHQGHSNIAPYRNMRNAESRSPTRTNKFLPAQRSKSPTLESPNAYLQGGSSSTQVGIARPVMSDSKWRGQLKSPANDATALQAHPIHSPVLLRGGSHSTNNSDLIKPSNFHAYKRARSPTIPSADGSISEISHSSHSDTEREMQAKAKRLARFSVELSQPVEDIQDLKKHSNKYEQAARDKCMVVSENDAEAPDYPDGGVSSEYGDLDSAGAVVGLCPDMCPESERQERERKGDLDKHERLDGDRNQTSKSLAVKKAGLKVV</sequence>
<dbReference type="Proteomes" id="UP001180020">
    <property type="component" value="Unassembled WGS sequence"/>
</dbReference>
<feature type="region of interest" description="Disordered" evidence="1">
    <location>
        <begin position="367"/>
        <end position="414"/>
    </location>
</feature>